<reference evidence="3 4" key="1">
    <citation type="submission" date="2019-11" db="EMBL/GenBank/DDBJ databases">
        <title>Whole-genome sequencing of Allorhizobium vitis.</title>
        <authorList>
            <person name="Gan H.M."/>
            <person name="Savka M.A."/>
        </authorList>
    </citation>
    <scope>NUCLEOTIDE SEQUENCE [LARGE SCALE GENOMIC DNA]</scope>
    <source>
        <strain evidence="2 4">RF2/1</strain>
        <strain evidence="1 3">T1/7</strain>
    </source>
</reference>
<organism evidence="2 4">
    <name type="scientific">Agrobacterium vitis</name>
    <name type="common">Rhizobium vitis</name>
    <dbReference type="NCBI Taxonomy" id="373"/>
    <lineage>
        <taxon>Bacteria</taxon>
        <taxon>Pseudomonadati</taxon>
        <taxon>Pseudomonadota</taxon>
        <taxon>Alphaproteobacteria</taxon>
        <taxon>Hyphomicrobiales</taxon>
        <taxon>Rhizobiaceae</taxon>
        <taxon>Rhizobium/Agrobacterium group</taxon>
        <taxon>Agrobacterium</taxon>
    </lineage>
</organism>
<dbReference type="Pfam" id="PF06995">
    <property type="entry name" value="Phage_P2_GpU"/>
    <property type="match status" value="1"/>
</dbReference>
<gene>
    <name evidence="2" type="ORF">BBK91_006140</name>
    <name evidence="1" type="ORF">BBL17_010060</name>
</gene>
<keyword evidence="3" id="KW-1185">Reference proteome</keyword>
<dbReference type="AlphaFoldDB" id="A0ABD6H4G6"/>
<dbReference type="InterPro" id="IPR009734">
    <property type="entry name" value="Myoviridae_GpU"/>
</dbReference>
<dbReference type="Proteomes" id="UP000179536">
    <property type="component" value="Unassembled WGS sequence"/>
</dbReference>
<protein>
    <submittedName>
        <fullName evidence="2">Phage tail protein</fullName>
    </submittedName>
</protein>
<dbReference type="RefSeq" id="WP_080516978.1">
    <property type="nucleotide sequence ID" value="NZ_MBFE02000005.1"/>
</dbReference>
<evidence type="ECO:0000313" key="4">
    <source>
        <dbReference type="Proteomes" id="UP000179536"/>
    </source>
</evidence>
<comment type="caution">
    <text evidence="2">The sequence shown here is derived from an EMBL/GenBank/DDBJ whole genome shotgun (WGS) entry which is preliminary data.</text>
</comment>
<proteinExistence type="predicted"/>
<evidence type="ECO:0000313" key="3">
    <source>
        <dbReference type="Proteomes" id="UP000179454"/>
    </source>
</evidence>
<dbReference type="EMBL" id="MBFE02000005">
    <property type="protein sequence ID" value="MUO42131.1"/>
    <property type="molecule type" value="Genomic_DNA"/>
</dbReference>
<accession>A0ABD6H4G6</accession>
<evidence type="ECO:0000313" key="2">
    <source>
        <dbReference type="EMBL" id="MUP09439.1"/>
    </source>
</evidence>
<dbReference type="EMBL" id="MBFA02000003">
    <property type="protein sequence ID" value="MUP09439.1"/>
    <property type="molecule type" value="Genomic_DNA"/>
</dbReference>
<dbReference type="Proteomes" id="UP000179454">
    <property type="component" value="Unassembled WGS sequence"/>
</dbReference>
<sequence length="140" mass="15476">MMLYQIGVVTFDLKFNLDGVSRETTADFVDKPVIGARPPLEAMGEGPEQMTLAGRLFPDKLGGLSNLKTLQTLLKNQVPQLVLRGDGEVMGWFVITRITEGHTYLNTKGVGQVIDMQIELKKSDAPDGESYFSTLWELVS</sequence>
<name>A0ABD6H4G6_AGRVI</name>
<evidence type="ECO:0000313" key="1">
    <source>
        <dbReference type="EMBL" id="MUO42131.1"/>
    </source>
</evidence>